<dbReference type="InterPro" id="IPR036291">
    <property type="entry name" value="NAD(P)-bd_dom_sf"/>
</dbReference>
<evidence type="ECO:0000313" key="3">
    <source>
        <dbReference type="EMBL" id="KAJ5188490.1"/>
    </source>
</evidence>
<keyword evidence="4" id="KW-1185">Reference proteome</keyword>
<proteinExistence type="inferred from homology"/>
<gene>
    <name evidence="3" type="ORF">N7472_007504</name>
</gene>
<dbReference type="PANTHER" id="PTHR42901">
    <property type="entry name" value="ALCOHOL DEHYDROGENASE"/>
    <property type="match status" value="1"/>
</dbReference>
<comment type="caution">
    <text evidence="3">The sequence shown here is derived from an EMBL/GenBank/DDBJ whole genome shotgun (WGS) entry which is preliminary data.</text>
</comment>
<reference evidence="3" key="2">
    <citation type="journal article" date="2023" name="IMA Fungus">
        <title>Comparative genomic study of the Penicillium genus elucidates a diverse pangenome and 15 lateral gene transfer events.</title>
        <authorList>
            <person name="Petersen C."/>
            <person name="Sorensen T."/>
            <person name="Nielsen M.R."/>
            <person name="Sondergaard T.E."/>
            <person name="Sorensen J.L."/>
            <person name="Fitzpatrick D.A."/>
            <person name="Frisvad J.C."/>
            <person name="Nielsen K.L."/>
        </authorList>
    </citation>
    <scope>NUCLEOTIDE SEQUENCE</scope>
    <source>
        <strain evidence="3">IBT 16849</strain>
    </source>
</reference>
<dbReference type="PANTHER" id="PTHR42901:SF1">
    <property type="entry name" value="ALCOHOL DEHYDROGENASE"/>
    <property type="match status" value="1"/>
</dbReference>
<keyword evidence="2" id="KW-0560">Oxidoreductase</keyword>
<dbReference type="Gene3D" id="3.40.50.720">
    <property type="entry name" value="NAD(P)-binding Rossmann-like Domain"/>
    <property type="match status" value="1"/>
</dbReference>
<evidence type="ECO:0000313" key="4">
    <source>
        <dbReference type="Proteomes" id="UP001150879"/>
    </source>
</evidence>
<dbReference type="OrthoDB" id="1933717at2759"/>
<dbReference type="EMBL" id="JAPQKP010000005">
    <property type="protein sequence ID" value="KAJ5188490.1"/>
    <property type="molecule type" value="Genomic_DNA"/>
</dbReference>
<organism evidence="3 4">
    <name type="scientific">Penicillium cf. griseofulvum</name>
    <dbReference type="NCBI Taxonomy" id="2972120"/>
    <lineage>
        <taxon>Eukaryota</taxon>
        <taxon>Fungi</taxon>
        <taxon>Dikarya</taxon>
        <taxon>Ascomycota</taxon>
        <taxon>Pezizomycotina</taxon>
        <taxon>Eurotiomycetes</taxon>
        <taxon>Eurotiomycetidae</taxon>
        <taxon>Eurotiales</taxon>
        <taxon>Aspergillaceae</taxon>
        <taxon>Penicillium</taxon>
    </lineage>
</organism>
<dbReference type="Pfam" id="PF00106">
    <property type="entry name" value="adh_short"/>
    <property type="match status" value="1"/>
</dbReference>
<accession>A0A9W9J546</accession>
<evidence type="ECO:0008006" key="5">
    <source>
        <dbReference type="Google" id="ProtNLM"/>
    </source>
</evidence>
<dbReference type="InterPro" id="IPR002347">
    <property type="entry name" value="SDR_fam"/>
</dbReference>
<evidence type="ECO:0000256" key="1">
    <source>
        <dbReference type="ARBA" id="ARBA00006484"/>
    </source>
</evidence>
<dbReference type="AlphaFoldDB" id="A0A9W9J546"/>
<dbReference type="Proteomes" id="UP001150879">
    <property type="component" value="Unassembled WGS sequence"/>
</dbReference>
<dbReference type="SUPFAM" id="SSF51735">
    <property type="entry name" value="NAD(P)-binding Rossmann-fold domains"/>
    <property type="match status" value="1"/>
</dbReference>
<name>A0A9W9J546_9EURO</name>
<dbReference type="GO" id="GO:0016491">
    <property type="term" value="F:oxidoreductase activity"/>
    <property type="evidence" value="ECO:0007669"/>
    <property type="project" value="UniProtKB-KW"/>
</dbReference>
<protein>
    <recommendedName>
        <fullName evidence="5">Ketoreductase (KR) domain-containing protein</fullName>
    </recommendedName>
</protein>
<sequence length="152" mass="16051">MIPGLSSASKVVVSGGIGRATASSFTISGPRALILLGRRADALAETATIVRARYADVPIQTYEADLYNTPSVCNTINKVAAKFSGIDTLIHYASVLAPIIPLLEADLATFLDSYKTTVIGSLSFVVENPQDIDELKARKEEIVGDPLGTGEL</sequence>
<comment type="similarity">
    <text evidence="1">Belongs to the short-chain dehydrogenases/reductases (SDR) family.</text>
</comment>
<reference evidence="3" key="1">
    <citation type="submission" date="2022-11" db="EMBL/GenBank/DDBJ databases">
        <authorList>
            <person name="Petersen C."/>
        </authorList>
    </citation>
    <scope>NUCLEOTIDE SEQUENCE</scope>
    <source>
        <strain evidence="3">IBT 16849</strain>
    </source>
</reference>
<evidence type="ECO:0000256" key="2">
    <source>
        <dbReference type="ARBA" id="ARBA00023002"/>
    </source>
</evidence>